<protein>
    <recommendedName>
        <fullName evidence="3">SnoaL-like domain-containing protein</fullName>
    </recommendedName>
</protein>
<reference evidence="1 2" key="1">
    <citation type="submission" date="2024-09" db="EMBL/GenBank/DDBJ databases">
        <authorList>
            <person name="Sun Q."/>
            <person name="Mori K."/>
        </authorList>
    </citation>
    <scope>NUCLEOTIDE SEQUENCE [LARGE SCALE GENOMIC DNA]</scope>
    <source>
        <strain evidence="1 2">TBRC 3947</strain>
    </source>
</reference>
<organism evidence="1 2">
    <name type="scientific">Phytohabitans kaempferiae</name>
    <dbReference type="NCBI Taxonomy" id="1620943"/>
    <lineage>
        <taxon>Bacteria</taxon>
        <taxon>Bacillati</taxon>
        <taxon>Actinomycetota</taxon>
        <taxon>Actinomycetes</taxon>
        <taxon>Micromonosporales</taxon>
        <taxon>Micromonosporaceae</taxon>
    </lineage>
</organism>
<evidence type="ECO:0000313" key="2">
    <source>
        <dbReference type="Proteomes" id="UP001589867"/>
    </source>
</evidence>
<gene>
    <name evidence="1" type="ORF">ACFFIA_27300</name>
</gene>
<sequence>MWTTYARAGATADPHAPDLERYATGLALTTLRNGLAGYRKRGQRLKGNLITSPRVHSASPSHDPSTVTVADCMDTSDFLVYRSDGRLADDEPGGRRAALATVVHGPAGWRVASFGIQEVGSC</sequence>
<comment type="caution">
    <text evidence="1">The sequence shown here is derived from an EMBL/GenBank/DDBJ whole genome shotgun (WGS) entry which is preliminary data.</text>
</comment>
<dbReference type="RefSeq" id="WP_377255643.1">
    <property type="nucleotide sequence ID" value="NZ_JBHLUH010000059.1"/>
</dbReference>
<evidence type="ECO:0008006" key="3">
    <source>
        <dbReference type="Google" id="ProtNLM"/>
    </source>
</evidence>
<proteinExistence type="predicted"/>
<dbReference type="Proteomes" id="UP001589867">
    <property type="component" value="Unassembled WGS sequence"/>
</dbReference>
<accession>A0ABV6M9F1</accession>
<dbReference type="EMBL" id="JBHLUH010000059">
    <property type="protein sequence ID" value="MFC0531356.1"/>
    <property type="molecule type" value="Genomic_DNA"/>
</dbReference>
<name>A0ABV6M9F1_9ACTN</name>
<evidence type="ECO:0000313" key="1">
    <source>
        <dbReference type="EMBL" id="MFC0531356.1"/>
    </source>
</evidence>
<keyword evidence="2" id="KW-1185">Reference proteome</keyword>